<keyword evidence="2" id="KW-1133">Transmembrane helix</keyword>
<evidence type="ECO:0000256" key="1">
    <source>
        <dbReference type="SAM" id="MobiDB-lite"/>
    </source>
</evidence>
<dbReference type="AlphaFoldDB" id="A0A7J7K1J6"/>
<comment type="caution">
    <text evidence="3">The sequence shown here is derived from an EMBL/GenBank/DDBJ whole genome shotgun (WGS) entry which is preliminary data.</text>
</comment>
<sequence>MEKYDLLIPHSNEAKIKAYGYGSFLIAIFVVGLIVANMLMFGYMLKHFDQENQKIGYLEVQLAKISINSNTSQLVREKRGTPNGFCKCPPGPPGPKGPTGPKGSKGSSGSKGSAGPKGPTGPTGPKGPKGSSGSKGSTGPKGPKGDTGPKGPAGPKGPPGPPGASGSGGRSKGSNKGSNKG</sequence>
<dbReference type="PANTHER" id="PTHR24637:SF423">
    <property type="entry name" value="NEMATODE CUTICLE COLLAGEN N-TERMINAL DOMAIN-CONTAINING PROTEIN"/>
    <property type="match status" value="1"/>
</dbReference>
<protein>
    <submittedName>
        <fullName evidence="3">Uncharacterized protein</fullName>
    </submittedName>
</protein>
<keyword evidence="2" id="KW-0472">Membrane</keyword>
<proteinExistence type="predicted"/>
<reference evidence="3" key="1">
    <citation type="submission" date="2020-06" db="EMBL/GenBank/DDBJ databases">
        <title>Draft genome of Bugula neritina, a colonial animal packing powerful symbionts and potential medicines.</title>
        <authorList>
            <person name="Rayko M."/>
        </authorList>
    </citation>
    <scope>NUCLEOTIDE SEQUENCE [LARGE SCALE GENOMIC DNA]</scope>
    <source>
        <strain evidence="3">Kwan_BN1</strain>
    </source>
</reference>
<feature type="compositionally biased region" description="Low complexity" evidence="1">
    <location>
        <begin position="172"/>
        <end position="181"/>
    </location>
</feature>
<gene>
    <name evidence="3" type="ORF">EB796_009639</name>
</gene>
<keyword evidence="2" id="KW-0812">Transmembrane</keyword>
<feature type="compositionally biased region" description="Low complexity" evidence="1">
    <location>
        <begin position="126"/>
        <end position="141"/>
    </location>
</feature>
<dbReference type="InterPro" id="IPR008160">
    <property type="entry name" value="Collagen"/>
</dbReference>
<feature type="compositionally biased region" description="Low complexity" evidence="1">
    <location>
        <begin position="99"/>
        <end position="117"/>
    </location>
</feature>
<dbReference type="Proteomes" id="UP000593567">
    <property type="component" value="Unassembled WGS sequence"/>
</dbReference>
<organism evidence="3 4">
    <name type="scientific">Bugula neritina</name>
    <name type="common">Brown bryozoan</name>
    <name type="synonym">Sertularia neritina</name>
    <dbReference type="NCBI Taxonomy" id="10212"/>
    <lineage>
        <taxon>Eukaryota</taxon>
        <taxon>Metazoa</taxon>
        <taxon>Spiralia</taxon>
        <taxon>Lophotrochozoa</taxon>
        <taxon>Bryozoa</taxon>
        <taxon>Gymnolaemata</taxon>
        <taxon>Cheilostomatida</taxon>
        <taxon>Flustrina</taxon>
        <taxon>Buguloidea</taxon>
        <taxon>Bugulidae</taxon>
        <taxon>Bugula</taxon>
    </lineage>
</organism>
<feature type="transmembrane region" description="Helical" evidence="2">
    <location>
        <begin position="20"/>
        <end position="45"/>
    </location>
</feature>
<evidence type="ECO:0000256" key="2">
    <source>
        <dbReference type="SAM" id="Phobius"/>
    </source>
</evidence>
<evidence type="ECO:0000313" key="3">
    <source>
        <dbReference type="EMBL" id="KAF6032035.1"/>
    </source>
</evidence>
<keyword evidence="4" id="KW-1185">Reference proteome</keyword>
<accession>A0A7J7K1J6</accession>
<feature type="compositionally biased region" description="Pro residues" evidence="1">
    <location>
        <begin position="89"/>
        <end position="98"/>
    </location>
</feature>
<feature type="region of interest" description="Disordered" evidence="1">
    <location>
        <begin position="78"/>
        <end position="181"/>
    </location>
</feature>
<dbReference type="Pfam" id="PF01391">
    <property type="entry name" value="Collagen"/>
    <property type="match status" value="1"/>
</dbReference>
<name>A0A7J7K1J6_BUGNE</name>
<evidence type="ECO:0000313" key="4">
    <source>
        <dbReference type="Proteomes" id="UP000593567"/>
    </source>
</evidence>
<dbReference type="PANTHER" id="PTHR24637">
    <property type="entry name" value="COLLAGEN"/>
    <property type="match status" value="1"/>
</dbReference>
<dbReference type="EMBL" id="VXIV02001538">
    <property type="protein sequence ID" value="KAF6032035.1"/>
    <property type="molecule type" value="Genomic_DNA"/>
</dbReference>